<evidence type="ECO:0000256" key="2">
    <source>
        <dbReference type="ARBA" id="ARBA00023002"/>
    </source>
</evidence>
<organism evidence="4 5">
    <name type="scientific">Candidatus Portnoybacteria bacterium CG10_big_fil_rev_8_21_14_0_10_44_7</name>
    <dbReference type="NCBI Taxonomy" id="1974816"/>
    <lineage>
        <taxon>Bacteria</taxon>
        <taxon>Candidatus Portnoyibacteriota</taxon>
    </lineage>
</organism>
<feature type="non-terminal residue" evidence="4">
    <location>
        <position position="1"/>
    </location>
</feature>
<dbReference type="FunFam" id="3.30.360.10:FF:000002">
    <property type="entry name" value="Glyceraldehyde-3-phosphate dehydrogenase"/>
    <property type="match status" value="1"/>
</dbReference>
<dbReference type="AlphaFoldDB" id="A0A2M8KIH4"/>
<gene>
    <name evidence="4" type="ORF">COU85_02140</name>
</gene>
<dbReference type="Gene3D" id="3.40.50.720">
    <property type="entry name" value="NAD(P)-binding Rossmann-like Domain"/>
    <property type="match status" value="1"/>
</dbReference>
<dbReference type="Pfam" id="PF02800">
    <property type="entry name" value="Gp_dh_C"/>
    <property type="match status" value="1"/>
</dbReference>
<feature type="domain" description="Glyceraldehyde 3-phosphate dehydrogenase catalytic" evidence="3">
    <location>
        <begin position="9"/>
        <end position="166"/>
    </location>
</feature>
<accession>A0A2M8KIH4</accession>
<evidence type="ECO:0000256" key="1">
    <source>
        <dbReference type="ARBA" id="ARBA00007406"/>
    </source>
</evidence>
<evidence type="ECO:0000313" key="5">
    <source>
        <dbReference type="Proteomes" id="UP000231086"/>
    </source>
</evidence>
<dbReference type="GO" id="GO:0016620">
    <property type="term" value="F:oxidoreductase activity, acting on the aldehyde or oxo group of donors, NAD or NADP as acceptor"/>
    <property type="evidence" value="ECO:0007669"/>
    <property type="project" value="InterPro"/>
</dbReference>
<dbReference type="SUPFAM" id="SSF55347">
    <property type="entry name" value="Glyceraldehyde-3-phosphate dehydrogenase-like, C-terminal domain"/>
    <property type="match status" value="1"/>
</dbReference>
<comment type="caution">
    <text evidence="4">The sequence shown here is derived from an EMBL/GenBank/DDBJ whole genome shotgun (WGS) entry which is preliminary data.</text>
</comment>
<proteinExistence type="inferred from homology"/>
<comment type="similarity">
    <text evidence="1">Belongs to the glyceraldehyde-3-phosphate dehydrogenase family.</text>
</comment>
<dbReference type="Proteomes" id="UP000231086">
    <property type="component" value="Unassembled WGS sequence"/>
</dbReference>
<dbReference type="InterPro" id="IPR020831">
    <property type="entry name" value="GlycerAld/Erythrose_P_DH"/>
</dbReference>
<dbReference type="Gene3D" id="3.30.360.10">
    <property type="entry name" value="Dihydrodipicolinate Reductase, domain 2"/>
    <property type="match status" value="1"/>
</dbReference>
<evidence type="ECO:0000313" key="4">
    <source>
        <dbReference type="EMBL" id="PJE59722.1"/>
    </source>
</evidence>
<dbReference type="PRINTS" id="PR00078">
    <property type="entry name" value="G3PDHDRGNASE"/>
</dbReference>
<dbReference type="CDD" id="cd18126">
    <property type="entry name" value="GAPDH_I_C"/>
    <property type="match status" value="1"/>
</dbReference>
<keyword evidence="2" id="KW-0560">Oxidoreductase</keyword>
<name>A0A2M8KIH4_9BACT</name>
<dbReference type="PANTHER" id="PTHR43148">
    <property type="entry name" value="GLYCERALDEHYDE-3-PHOSPHATE DEHYDROGENASE 2"/>
    <property type="match status" value="1"/>
</dbReference>
<dbReference type="InterPro" id="IPR020829">
    <property type="entry name" value="GlycerAld_3-P_DH_cat"/>
</dbReference>
<protein>
    <submittedName>
        <fullName evidence="4">Type I glyceraldehyde-3-phosphate dehydrogenase</fullName>
    </submittedName>
</protein>
<reference evidence="5" key="1">
    <citation type="submission" date="2017-09" db="EMBL/GenBank/DDBJ databases">
        <title>Depth-based differentiation of microbial function through sediment-hosted aquifers and enrichment of novel symbionts in the deep terrestrial subsurface.</title>
        <authorList>
            <person name="Probst A.J."/>
            <person name="Ladd B."/>
            <person name="Jarett J.K."/>
            <person name="Geller-Mcgrath D.E."/>
            <person name="Sieber C.M.K."/>
            <person name="Emerson J.B."/>
            <person name="Anantharaman K."/>
            <person name="Thomas B.C."/>
            <person name="Malmstrom R."/>
            <person name="Stieglmeier M."/>
            <person name="Klingl A."/>
            <person name="Woyke T."/>
            <person name="Ryan C.M."/>
            <person name="Banfield J.F."/>
        </authorList>
    </citation>
    <scope>NUCLEOTIDE SEQUENCE [LARGE SCALE GENOMIC DNA]</scope>
</reference>
<dbReference type="EMBL" id="PFEA01000038">
    <property type="protein sequence ID" value="PJE59722.1"/>
    <property type="molecule type" value="Genomic_DNA"/>
</dbReference>
<sequence>NASCTTNCVAPVAAIMHAKLGVKKAVLNTIHGYTDDQNLQDNSHKDLRRARAASANIVPTSTGAALATTETIPDLKGLFDGIALRVPVITASITDFTFLTQKTTSVDEVNQIFVDAARSPLYRHILAVTQEPLVSSDIIGRPESAIVDLELTRVVDGDLVKIMAWYDNEWGYANRLIEQVISAGESLS</sequence>
<evidence type="ECO:0000259" key="3">
    <source>
        <dbReference type="Pfam" id="PF02800"/>
    </source>
</evidence>